<dbReference type="AlphaFoldDB" id="A0A8S1J799"/>
<dbReference type="Pfam" id="PF05804">
    <property type="entry name" value="KAP"/>
    <property type="match status" value="1"/>
</dbReference>
<dbReference type="GO" id="GO:0044782">
    <property type="term" value="P:cilium organization"/>
    <property type="evidence" value="ECO:0007669"/>
    <property type="project" value="TreeGrafter"/>
</dbReference>
<keyword evidence="2" id="KW-1185">Reference proteome</keyword>
<dbReference type="OrthoDB" id="10265679at2759"/>
<protein>
    <submittedName>
        <fullName evidence="1">Uncharacterized protein</fullName>
    </submittedName>
</protein>
<dbReference type="GO" id="GO:0007018">
    <property type="term" value="P:microtubule-based movement"/>
    <property type="evidence" value="ECO:0007669"/>
    <property type="project" value="TreeGrafter"/>
</dbReference>
<dbReference type="GO" id="GO:0016939">
    <property type="term" value="C:kinesin II complex"/>
    <property type="evidence" value="ECO:0007669"/>
    <property type="project" value="TreeGrafter"/>
</dbReference>
<dbReference type="InterPro" id="IPR011989">
    <property type="entry name" value="ARM-like"/>
</dbReference>
<dbReference type="InterPro" id="IPR008658">
    <property type="entry name" value="KAP3"/>
</dbReference>
<organism evidence="1 2">
    <name type="scientific">Ostreobium quekettii</name>
    <dbReference type="NCBI Taxonomy" id="121088"/>
    <lineage>
        <taxon>Eukaryota</taxon>
        <taxon>Viridiplantae</taxon>
        <taxon>Chlorophyta</taxon>
        <taxon>core chlorophytes</taxon>
        <taxon>Ulvophyceae</taxon>
        <taxon>TCBD clade</taxon>
        <taxon>Bryopsidales</taxon>
        <taxon>Ostreobineae</taxon>
        <taxon>Ostreobiaceae</taxon>
        <taxon>Ostreobium</taxon>
    </lineage>
</organism>
<name>A0A8S1J799_9CHLO</name>
<dbReference type="EMBL" id="CAJHUC010002300">
    <property type="protein sequence ID" value="CAD7703555.1"/>
    <property type="molecule type" value="Genomic_DNA"/>
</dbReference>
<dbReference type="GO" id="GO:0035869">
    <property type="term" value="C:ciliary transition zone"/>
    <property type="evidence" value="ECO:0007669"/>
    <property type="project" value="TreeGrafter"/>
</dbReference>
<proteinExistence type="predicted"/>
<dbReference type="PANTHER" id="PTHR15605">
    <property type="entry name" value="KINESIN-ASSOCIATED PROTEINS"/>
    <property type="match status" value="1"/>
</dbReference>
<dbReference type="GO" id="GO:0005930">
    <property type="term" value="C:axoneme"/>
    <property type="evidence" value="ECO:0007669"/>
    <property type="project" value="TreeGrafter"/>
</dbReference>
<reference evidence="1" key="1">
    <citation type="submission" date="2020-12" db="EMBL/GenBank/DDBJ databases">
        <authorList>
            <person name="Iha C."/>
        </authorList>
    </citation>
    <scope>NUCLEOTIDE SEQUENCE</scope>
</reference>
<dbReference type="InterPro" id="IPR016024">
    <property type="entry name" value="ARM-type_fold"/>
</dbReference>
<gene>
    <name evidence="1" type="ORF">OSTQU699_LOCUS8912</name>
</gene>
<dbReference type="GO" id="GO:0019894">
    <property type="term" value="F:kinesin binding"/>
    <property type="evidence" value="ECO:0007669"/>
    <property type="project" value="InterPro"/>
</dbReference>
<dbReference type="SUPFAM" id="SSF48371">
    <property type="entry name" value="ARM repeat"/>
    <property type="match status" value="1"/>
</dbReference>
<accession>A0A8S1J799</accession>
<comment type="caution">
    <text evidence="1">The sequence shown here is derived from an EMBL/GenBank/DDBJ whole genome shotgun (WGS) entry which is preliminary data.</text>
</comment>
<dbReference type="PANTHER" id="PTHR15605:SF2">
    <property type="entry name" value="KINESIN-ASSOCIATED PROTEIN 3"/>
    <property type="match status" value="1"/>
</dbReference>
<dbReference type="Proteomes" id="UP000708148">
    <property type="component" value="Unassembled WGS sequence"/>
</dbReference>
<dbReference type="Gene3D" id="1.25.10.10">
    <property type="entry name" value="Leucine-rich Repeat Variant"/>
    <property type="match status" value="1"/>
</dbReference>
<evidence type="ECO:0000313" key="1">
    <source>
        <dbReference type="EMBL" id="CAD7703555.1"/>
    </source>
</evidence>
<feature type="non-terminal residue" evidence="1">
    <location>
        <position position="1"/>
    </location>
</feature>
<sequence length="128" mass="14328">MICEGSRFDDLMGRALDTSDELLFKVLRNCCQHDNSAIKKRFEPHMDQLVDLLKAPDVVAELFVEVLGCLANLNIPEFDFHSLASRHGLLEFLSGYLEAGAVDDDILLEVVMFLAVLCNEQTAPMIVE</sequence>
<evidence type="ECO:0000313" key="2">
    <source>
        <dbReference type="Proteomes" id="UP000708148"/>
    </source>
</evidence>